<dbReference type="Proteomes" id="UP000499080">
    <property type="component" value="Unassembled WGS sequence"/>
</dbReference>
<name>A0A4Y2W0P0_ARAVE</name>
<comment type="caution">
    <text evidence="2">The sequence shown here is derived from an EMBL/GenBank/DDBJ whole genome shotgun (WGS) entry which is preliminary data.</text>
</comment>
<dbReference type="PANTHER" id="PTHR46409:SF1">
    <property type="entry name" value="HTH PSQ-TYPE DOMAIN-CONTAINING PROTEIN"/>
    <property type="match status" value="1"/>
</dbReference>
<reference evidence="2 3" key="1">
    <citation type="journal article" date="2019" name="Sci. Rep.">
        <title>Orb-weaving spider Araneus ventricosus genome elucidates the spidroin gene catalogue.</title>
        <authorList>
            <person name="Kono N."/>
            <person name="Nakamura H."/>
            <person name="Ohtoshi R."/>
            <person name="Moran D.A.P."/>
            <person name="Shinohara A."/>
            <person name="Yoshida Y."/>
            <person name="Fujiwara M."/>
            <person name="Mori M."/>
            <person name="Tomita M."/>
            <person name="Arakawa K."/>
        </authorList>
    </citation>
    <scope>NUCLEOTIDE SEQUENCE [LARGE SCALE GENOMIC DNA]</scope>
</reference>
<dbReference type="EMBL" id="BGPR01054507">
    <property type="protein sequence ID" value="GBO31245.1"/>
    <property type="molecule type" value="Genomic_DNA"/>
</dbReference>
<evidence type="ECO:0000313" key="2">
    <source>
        <dbReference type="EMBL" id="GBO31263.1"/>
    </source>
</evidence>
<sequence length="197" mass="21783">VHVALIEKPGRKYIGHRSLTAGESAKEIAQGIIKFTKTYNKSLQNLSVIGCEGANVNTGWKGGAIRLLETYIGSSLQKNISTMLHTNELPLTHRFLEMDGYTKGPYSYSGPIGLLLKIVKKFQLSNDQIDCTFQPLDLKDIRKLSTDQQFLHRICLAMKDGSCSSSVTDNSPGKPSHAQWLIPANHLLRLYIGTPCP</sequence>
<dbReference type="PANTHER" id="PTHR46409">
    <property type="entry name" value="HTH PSQ-TYPE DOMAIN-CONTAINING PROTEIN"/>
    <property type="match status" value="1"/>
</dbReference>
<gene>
    <name evidence="2" type="ORF">AVEN_159973_1</name>
    <name evidence="1" type="ORF">AVEN_265353_1</name>
</gene>
<organism evidence="2 3">
    <name type="scientific">Araneus ventricosus</name>
    <name type="common">Orbweaver spider</name>
    <name type="synonym">Epeira ventricosa</name>
    <dbReference type="NCBI Taxonomy" id="182803"/>
    <lineage>
        <taxon>Eukaryota</taxon>
        <taxon>Metazoa</taxon>
        <taxon>Ecdysozoa</taxon>
        <taxon>Arthropoda</taxon>
        <taxon>Chelicerata</taxon>
        <taxon>Arachnida</taxon>
        <taxon>Araneae</taxon>
        <taxon>Araneomorphae</taxon>
        <taxon>Entelegynae</taxon>
        <taxon>Araneoidea</taxon>
        <taxon>Araneidae</taxon>
        <taxon>Araneus</taxon>
    </lineage>
</organism>
<proteinExistence type="predicted"/>
<keyword evidence="3" id="KW-1185">Reference proteome</keyword>
<dbReference type="AlphaFoldDB" id="A0A4Y2W0P0"/>
<dbReference type="EMBL" id="BGPR01054526">
    <property type="protein sequence ID" value="GBO31263.1"/>
    <property type="molecule type" value="Genomic_DNA"/>
</dbReference>
<feature type="non-terminal residue" evidence="2">
    <location>
        <position position="1"/>
    </location>
</feature>
<accession>A0A4Y2W0P0</accession>
<evidence type="ECO:0000313" key="1">
    <source>
        <dbReference type="EMBL" id="GBO31245.1"/>
    </source>
</evidence>
<protein>
    <submittedName>
        <fullName evidence="2">Uncharacterized protein</fullName>
    </submittedName>
</protein>
<evidence type="ECO:0000313" key="3">
    <source>
        <dbReference type="Proteomes" id="UP000499080"/>
    </source>
</evidence>